<reference evidence="4" key="1">
    <citation type="submission" date="2023-07" db="EMBL/GenBank/DDBJ databases">
        <authorList>
            <person name="Aktuganov G."/>
            <person name="Boyko T."/>
            <person name="Delegan Y."/>
            <person name="Galimzianova N."/>
            <person name="Gilvanova E."/>
            <person name="Korobov V."/>
            <person name="Kuzmina L."/>
            <person name="Melentiev A."/>
            <person name="Milman P."/>
            <person name="Ryabova A."/>
            <person name="Stupak E."/>
            <person name="Yasakov T."/>
            <person name="Zharikova N."/>
            <person name="Zhurenko E."/>
        </authorList>
    </citation>
    <scope>NUCLEOTIDE SEQUENCE</scope>
    <source>
        <strain evidence="4">IB-739</strain>
    </source>
</reference>
<sequence length="205" mass="23422">MRNKKTEEKKSFISEARRAQIFDAVIMTLDEIGYIHASLAQIAKKAGISTALISYHFRDKNDLMDYTLKKLLTDMSTYVLERTQASSTPGDKLRAYIEASIAYHVNKPKYNIALIEIVFHARTVDNIPYYKLDDDEENPLESELQQILLAGQEKKDFGDFNVVVMASAIRGSIDEYIFNKKLIGTIDPQTYSTELVNLFNRAVLR</sequence>
<dbReference type="InterPro" id="IPR009057">
    <property type="entry name" value="Homeodomain-like_sf"/>
</dbReference>
<dbReference type="Pfam" id="PF00440">
    <property type="entry name" value="TetR_N"/>
    <property type="match status" value="1"/>
</dbReference>
<dbReference type="Gene3D" id="1.10.357.10">
    <property type="entry name" value="Tetracycline Repressor, domain 2"/>
    <property type="match status" value="1"/>
</dbReference>
<dbReference type="InterPro" id="IPR001647">
    <property type="entry name" value="HTH_TetR"/>
</dbReference>
<dbReference type="PRINTS" id="PR00455">
    <property type="entry name" value="HTHTETR"/>
</dbReference>
<name>A0ABT8VAH7_9BACL</name>
<keyword evidence="1 2" id="KW-0238">DNA-binding</keyword>
<dbReference type="InterPro" id="IPR023772">
    <property type="entry name" value="DNA-bd_HTH_TetR-type_CS"/>
</dbReference>
<comment type="caution">
    <text evidence="4">The sequence shown here is derived from an EMBL/GenBank/DDBJ whole genome shotgun (WGS) entry which is preliminary data.</text>
</comment>
<proteinExistence type="predicted"/>
<dbReference type="Proteomes" id="UP001168883">
    <property type="component" value="Unassembled WGS sequence"/>
</dbReference>
<evidence type="ECO:0000259" key="3">
    <source>
        <dbReference type="PROSITE" id="PS50977"/>
    </source>
</evidence>
<evidence type="ECO:0000256" key="1">
    <source>
        <dbReference type="ARBA" id="ARBA00023125"/>
    </source>
</evidence>
<gene>
    <name evidence="4" type="ORF">Q3C12_13230</name>
</gene>
<keyword evidence="5" id="KW-1185">Reference proteome</keyword>
<dbReference type="PROSITE" id="PS01081">
    <property type="entry name" value="HTH_TETR_1"/>
    <property type="match status" value="1"/>
</dbReference>
<accession>A0ABT8VAH7</accession>
<feature type="DNA-binding region" description="H-T-H motif" evidence="2">
    <location>
        <begin position="38"/>
        <end position="57"/>
    </location>
</feature>
<dbReference type="PROSITE" id="PS50977">
    <property type="entry name" value="HTH_TETR_2"/>
    <property type="match status" value="1"/>
</dbReference>
<dbReference type="InterPro" id="IPR050109">
    <property type="entry name" value="HTH-type_TetR-like_transc_reg"/>
</dbReference>
<dbReference type="PANTHER" id="PTHR30328">
    <property type="entry name" value="TRANSCRIPTIONAL REPRESSOR"/>
    <property type="match status" value="1"/>
</dbReference>
<dbReference type="SUPFAM" id="SSF48498">
    <property type="entry name" value="Tetracyclin repressor-like, C-terminal domain"/>
    <property type="match status" value="1"/>
</dbReference>
<dbReference type="RefSeq" id="WP_302878644.1">
    <property type="nucleotide sequence ID" value="NZ_JAUMKJ010000014.1"/>
</dbReference>
<evidence type="ECO:0000256" key="2">
    <source>
        <dbReference type="PROSITE-ProRule" id="PRU00335"/>
    </source>
</evidence>
<protein>
    <submittedName>
        <fullName evidence="4">TetR/AcrR family transcriptional regulator</fullName>
    </submittedName>
</protein>
<dbReference type="InterPro" id="IPR036271">
    <property type="entry name" value="Tet_transcr_reg_TetR-rel_C_sf"/>
</dbReference>
<dbReference type="SUPFAM" id="SSF46689">
    <property type="entry name" value="Homeodomain-like"/>
    <property type="match status" value="1"/>
</dbReference>
<feature type="domain" description="HTH tetR-type" evidence="3">
    <location>
        <begin position="15"/>
        <end position="75"/>
    </location>
</feature>
<evidence type="ECO:0000313" key="4">
    <source>
        <dbReference type="EMBL" id="MDO3677969.1"/>
    </source>
</evidence>
<organism evidence="4 5">
    <name type="scientific">Paenibacillus ehimensis</name>
    <dbReference type="NCBI Taxonomy" id="79264"/>
    <lineage>
        <taxon>Bacteria</taxon>
        <taxon>Bacillati</taxon>
        <taxon>Bacillota</taxon>
        <taxon>Bacilli</taxon>
        <taxon>Bacillales</taxon>
        <taxon>Paenibacillaceae</taxon>
        <taxon>Paenibacillus</taxon>
    </lineage>
</organism>
<evidence type="ECO:0000313" key="5">
    <source>
        <dbReference type="Proteomes" id="UP001168883"/>
    </source>
</evidence>
<dbReference type="PANTHER" id="PTHR30328:SF54">
    <property type="entry name" value="HTH-TYPE TRANSCRIPTIONAL REPRESSOR SCO4008"/>
    <property type="match status" value="1"/>
</dbReference>
<dbReference type="EMBL" id="JAUMKJ010000014">
    <property type="protein sequence ID" value="MDO3677969.1"/>
    <property type="molecule type" value="Genomic_DNA"/>
</dbReference>